<feature type="domain" description="HTH cro/C1-type" evidence="1">
    <location>
        <begin position="10"/>
        <end position="64"/>
    </location>
</feature>
<evidence type="ECO:0000259" key="1">
    <source>
        <dbReference type="PROSITE" id="PS50943"/>
    </source>
</evidence>
<dbReference type="GO" id="GO:0003677">
    <property type="term" value="F:DNA binding"/>
    <property type="evidence" value="ECO:0007669"/>
    <property type="project" value="InterPro"/>
</dbReference>
<dbReference type="SUPFAM" id="SSF52540">
    <property type="entry name" value="P-loop containing nucleoside triphosphate hydrolases"/>
    <property type="match status" value="1"/>
</dbReference>
<dbReference type="PANTHER" id="PTHR47691:SF3">
    <property type="entry name" value="HTH-TYPE TRANSCRIPTIONAL REGULATOR RV0890C-RELATED"/>
    <property type="match status" value="1"/>
</dbReference>
<dbReference type="SMART" id="SM00530">
    <property type="entry name" value="HTH_XRE"/>
    <property type="match status" value="1"/>
</dbReference>
<keyword evidence="3" id="KW-1185">Reference proteome</keyword>
<dbReference type="PROSITE" id="PS50943">
    <property type="entry name" value="HTH_CROC1"/>
    <property type="match status" value="1"/>
</dbReference>
<dbReference type="Pfam" id="PF01381">
    <property type="entry name" value="HTH_3"/>
    <property type="match status" value="1"/>
</dbReference>
<comment type="caution">
    <text evidence="2">The sequence shown here is derived from an EMBL/GenBank/DDBJ whole genome shotgun (WGS) entry which is preliminary data.</text>
</comment>
<dbReference type="EMBL" id="QVIG01000001">
    <property type="protein sequence ID" value="RGD60426.1"/>
    <property type="molecule type" value="Genomic_DNA"/>
</dbReference>
<dbReference type="InterPro" id="IPR003593">
    <property type="entry name" value="AAA+_ATPase"/>
</dbReference>
<accession>A0A372ZX33</accession>
<dbReference type="InterPro" id="IPR027417">
    <property type="entry name" value="P-loop_NTPase"/>
</dbReference>
<dbReference type="Gene3D" id="3.40.50.300">
    <property type="entry name" value="P-loop containing nucleotide triphosphate hydrolases"/>
    <property type="match status" value="1"/>
</dbReference>
<dbReference type="SMART" id="SM00382">
    <property type="entry name" value="AAA"/>
    <property type="match status" value="1"/>
</dbReference>
<dbReference type="Gene3D" id="1.10.260.40">
    <property type="entry name" value="lambda repressor-like DNA-binding domains"/>
    <property type="match status" value="1"/>
</dbReference>
<evidence type="ECO:0000313" key="3">
    <source>
        <dbReference type="Proteomes" id="UP000263377"/>
    </source>
</evidence>
<dbReference type="SUPFAM" id="SSF47413">
    <property type="entry name" value="lambda repressor-like DNA-binding domains"/>
    <property type="match status" value="1"/>
</dbReference>
<dbReference type="CDD" id="cd00093">
    <property type="entry name" value="HTH_XRE"/>
    <property type="match status" value="1"/>
</dbReference>
<dbReference type="PANTHER" id="PTHR47691">
    <property type="entry name" value="REGULATOR-RELATED"/>
    <property type="match status" value="1"/>
</dbReference>
<protein>
    <submittedName>
        <fullName evidence="2">XRE family transcriptional regulator</fullName>
    </submittedName>
</protein>
<sequence>MDNNQLRSMLVTQRKMVGWSQEQLAEHSTVSVRTIRNLETGAIRNPRRSSVELLVGALFSAATNRDDPLLSHAVQAGAPAGLLPARPEPGPPVRVAELPDNARWQGLRPKTDVTVGRQADLLHVVTALRPGRPLVLTGPAGVGKTRLALDSAAHLLDRFRDGVAVLELGSVTPEAVDPAAASAQAQRALDTLLRGVGRDPRTDPEPQLLLVVDNAEHVIDTVARQVRALLARHPALHIMITSLRAPAGVPADLWEVAPLSVDHPDGPYGCPPAAELFCRRVHSVVPTLDLGDQMPQVVELCRRLGGLALAIENAAVRMRSVPLHVLVDECRVLPILGQEEVGGLSHHRSLHRSLAWAYGLLDERQRRALRRFSRFPEEFSIDDVRQQPVDGGREPSRNLDVLAELVDFSVVQVKRGHQYAYRVPRMMREYVNAIPA</sequence>
<gene>
    <name evidence="2" type="ORF">DR950_23905</name>
</gene>
<dbReference type="InterPro" id="IPR010982">
    <property type="entry name" value="Lambda_DNA-bd_dom_sf"/>
</dbReference>
<dbReference type="AlphaFoldDB" id="A0A372ZX33"/>
<dbReference type="Proteomes" id="UP000263377">
    <property type="component" value="Unassembled WGS sequence"/>
</dbReference>
<dbReference type="InterPro" id="IPR001387">
    <property type="entry name" value="Cro/C1-type_HTH"/>
</dbReference>
<name>A0A372ZX33_9ACTN</name>
<evidence type="ECO:0000313" key="2">
    <source>
        <dbReference type="EMBL" id="RGD60426.1"/>
    </source>
</evidence>
<proteinExistence type="predicted"/>
<organism evidence="2 3">
    <name type="scientific">Kitasatospora xanthocidica</name>
    <dbReference type="NCBI Taxonomy" id="83382"/>
    <lineage>
        <taxon>Bacteria</taxon>
        <taxon>Bacillati</taxon>
        <taxon>Actinomycetota</taxon>
        <taxon>Actinomycetes</taxon>
        <taxon>Kitasatosporales</taxon>
        <taxon>Streptomycetaceae</taxon>
        <taxon>Kitasatospora</taxon>
    </lineage>
</organism>
<reference evidence="2 3" key="1">
    <citation type="submission" date="2018-08" db="EMBL/GenBank/DDBJ databases">
        <title>Diversity &amp; Physiological Properties of Lignin-Decomposing Actinobacteria from Soil.</title>
        <authorList>
            <person name="Roh S.G."/>
            <person name="Kim S.B."/>
        </authorList>
    </citation>
    <scope>NUCLEOTIDE SEQUENCE [LARGE SCALE GENOMIC DNA]</scope>
    <source>
        <strain evidence="2 3">MMS17-GH009</strain>
    </source>
</reference>